<protein>
    <submittedName>
        <fullName evidence="1">Uncharacterized protein</fullName>
    </submittedName>
</protein>
<evidence type="ECO:0000313" key="1">
    <source>
        <dbReference type="EMBL" id="KAJ9635508.1"/>
    </source>
</evidence>
<keyword evidence="2" id="KW-1185">Reference proteome</keyword>
<reference evidence="1" key="1">
    <citation type="submission" date="2022-10" db="EMBL/GenBank/DDBJ databases">
        <title>Culturing micro-colonial fungi from biological soil crusts in the Mojave desert and describing Neophaeococcomyces mojavensis, and introducing the new genera and species Taxawa tesnikishii.</title>
        <authorList>
            <person name="Kurbessoian T."/>
            <person name="Stajich J.E."/>
        </authorList>
    </citation>
    <scope>NUCLEOTIDE SEQUENCE</scope>
    <source>
        <strain evidence="1">JES_115</strain>
    </source>
</reference>
<sequence>MGFSILRRNGSGDNVNPDRLKRRKHHLVPWIENPCKGADVEELVFHQRHEANTVELFFDLFFVANLATFTAYHSITDNYALYAYIGTWFQITLHDVRFARDCVYERFCKTMQMIAFVGFALVGSKFTPGSKKGNNTNFRVLCYTLVLSRALFTVQYSVVLVGSIMKNYNKLILPLSLNIALNAAAAATFGAMTPAFADEASTHELIYGVWWIVIFVEAAGTIAIASCWRTLSFKKTHLVERMALLTLIVIGEGAIGVTKTIARMMGKYGLDPEGTMLVVTIILILVFLWMLYFDNHPHYHYGTIRQQFWSALHFPFHLAIVGVVEGSQQIALAHYVFKSTAKLMKDIEIHCTIQQLEGVDLINALNKSVEYFQLNTKIESLLEYKTIQADLRDLAQYEGQGLCSPEYTSQFNTTNEAWPFNYPPEFGNLTQHTYGGIYASLGIKLDWQKNIASVAISAFRTTYIYYWSAMLVLLACMMVFLYLIRRNRMDVFDWVAQIVRALLFGLAAVMLILARSDATLTKLLESPALVPLVAIMLFLLVLSDRMSKSFSNWRLKRSGQEFVDDDDDDDEEEEEEEEEEEHHGLQQLHDHGKEHDDQHEEREEKQKQEPQIMVQEMTGFDTNTGYSPVPQTAVFPQSPPTPMAHYDSPMPQLRQPHGGGYEPVDNGHHHTPTTTDNATLHHRHQHPLSPSPTAHLRVIAAGLPRCATSSLQLAFENHLGLGPTHHMARVMPHTHLCKAWRAVYLEPTASKRQALLRPLMAGYNSSTDAPSCVVVDDLIDLYPDAKIVLNVRKSKEDWFRSMSRTLGPLASRWMYWANYLVPSTYWAQRLMSDGVRAVMRRRYGEKMEKGFFAAESYDLHNEWVRQVSREKGVPLLEWEAGMGWEPLCEFLGVEVPDAPFPRSNDEKMMKWIVRIVF</sequence>
<proteinExistence type="predicted"/>
<dbReference type="Proteomes" id="UP001172680">
    <property type="component" value="Unassembled WGS sequence"/>
</dbReference>
<comment type="caution">
    <text evidence="1">The sequence shown here is derived from an EMBL/GenBank/DDBJ whole genome shotgun (WGS) entry which is preliminary data.</text>
</comment>
<organism evidence="1 2">
    <name type="scientific">Coniosporium tulheliwenetii</name>
    <dbReference type="NCBI Taxonomy" id="3383036"/>
    <lineage>
        <taxon>Eukaryota</taxon>
        <taxon>Fungi</taxon>
        <taxon>Dikarya</taxon>
        <taxon>Ascomycota</taxon>
        <taxon>Pezizomycotina</taxon>
        <taxon>Dothideomycetes</taxon>
        <taxon>Dothideomycetes incertae sedis</taxon>
        <taxon>Coniosporium</taxon>
    </lineage>
</organism>
<gene>
    <name evidence="1" type="ORF">H2199_008511</name>
</gene>
<evidence type="ECO:0000313" key="2">
    <source>
        <dbReference type="Proteomes" id="UP001172680"/>
    </source>
</evidence>
<dbReference type="EMBL" id="JAPDRP010000027">
    <property type="protein sequence ID" value="KAJ9635508.1"/>
    <property type="molecule type" value="Genomic_DNA"/>
</dbReference>
<name>A0ACC2YK65_9PEZI</name>
<accession>A0ACC2YK65</accession>